<dbReference type="PANTHER" id="PTHR23501:SF87">
    <property type="entry name" value="SIDEROPHORE IRON TRANSPORTER 2"/>
    <property type="match status" value="1"/>
</dbReference>
<dbReference type="OrthoDB" id="4078873at2759"/>
<dbReference type="Proteomes" id="UP000823405">
    <property type="component" value="Unassembled WGS sequence"/>
</dbReference>
<evidence type="ECO:0000313" key="7">
    <source>
        <dbReference type="EMBL" id="KAG0292962.1"/>
    </source>
</evidence>
<keyword evidence="2 5" id="KW-0812">Transmembrane</keyword>
<feature type="transmembrane region" description="Helical" evidence="5">
    <location>
        <begin position="196"/>
        <end position="218"/>
    </location>
</feature>
<dbReference type="Pfam" id="PF07690">
    <property type="entry name" value="MFS_1"/>
    <property type="match status" value="1"/>
</dbReference>
<dbReference type="SUPFAM" id="SSF103473">
    <property type="entry name" value="MFS general substrate transporter"/>
    <property type="match status" value="1"/>
</dbReference>
<feature type="transmembrane region" description="Helical" evidence="5">
    <location>
        <begin position="107"/>
        <end position="129"/>
    </location>
</feature>
<dbReference type="InterPro" id="IPR036259">
    <property type="entry name" value="MFS_trans_sf"/>
</dbReference>
<dbReference type="InterPro" id="IPR011701">
    <property type="entry name" value="MFS"/>
</dbReference>
<sequence length="238" mass="25914">MNLEIKEDVCVHDTLATDANPEVSASKIIDRSLLSRTDIKILIVAIMVQATLRSFEVNLMYTGMNVISAIFQSAAIANILPIILEIISAALVPFYTKISDVVGRSQAMTIAAVMYLLGYVVQGTSYSFLQLALGQIVYGIGSTGLMTLAQVLIADVTLLIDRGIMFALWGMPSTFNVFIVSLVVDPLTVGADANWRNVYAVIGTTALVGFLILLGPLWHYQKKAQKLAAHRGQHVEKR</sequence>
<name>A0A9P6QT23_9FUNG</name>
<keyword evidence="4 5" id="KW-0472">Membrane</keyword>
<dbReference type="GO" id="GO:0022857">
    <property type="term" value="F:transmembrane transporter activity"/>
    <property type="evidence" value="ECO:0007669"/>
    <property type="project" value="InterPro"/>
</dbReference>
<dbReference type="Gene3D" id="1.20.1250.20">
    <property type="entry name" value="MFS general substrate transporter like domains"/>
    <property type="match status" value="1"/>
</dbReference>
<protein>
    <recommendedName>
        <fullName evidence="6">Major facilitator superfamily (MFS) profile domain-containing protein</fullName>
    </recommendedName>
</protein>
<feature type="non-terminal residue" evidence="7">
    <location>
        <position position="1"/>
    </location>
</feature>
<comment type="caution">
    <text evidence="7">The sequence shown here is derived from an EMBL/GenBank/DDBJ whole genome shotgun (WGS) entry which is preliminary data.</text>
</comment>
<evidence type="ECO:0000259" key="6">
    <source>
        <dbReference type="PROSITE" id="PS50850"/>
    </source>
</evidence>
<organism evidence="7 8">
    <name type="scientific">Linnemannia gamsii</name>
    <dbReference type="NCBI Taxonomy" id="64522"/>
    <lineage>
        <taxon>Eukaryota</taxon>
        <taxon>Fungi</taxon>
        <taxon>Fungi incertae sedis</taxon>
        <taxon>Mucoromycota</taxon>
        <taxon>Mortierellomycotina</taxon>
        <taxon>Mortierellomycetes</taxon>
        <taxon>Mortierellales</taxon>
        <taxon>Mortierellaceae</taxon>
        <taxon>Linnemannia</taxon>
    </lineage>
</organism>
<keyword evidence="8" id="KW-1185">Reference proteome</keyword>
<dbReference type="PROSITE" id="PS50850">
    <property type="entry name" value="MFS"/>
    <property type="match status" value="1"/>
</dbReference>
<dbReference type="InterPro" id="IPR020846">
    <property type="entry name" value="MFS_dom"/>
</dbReference>
<gene>
    <name evidence="7" type="ORF">BGZ97_005467</name>
</gene>
<evidence type="ECO:0000256" key="3">
    <source>
        <dbReference type="ARBA" id="ARBA00022989"/>
    </source>
</evidence>
<keyword evidence="3 5" id="KW-1133">Transmembrane helix</keyword>
<feature type="transmembrane region" description="Helical" evidence="5">
    <location>
        <begin position="75"/>
        <end position="95"/>
    </location>
</feature>
<dbReference type="GO" id="GO:0005886">
    <property type="term" value="C:plasma membrane"/>
    <property type="evidence" value="ECO:0007669"/>
    <property type="project" value="TreeGrafter"/>
</dbReference>
<evidence type="ECO:0000256" key="4">
    <source>
        <dbReference type="ARBA" id="ARBA00023136"/>
    </source>
</evidence>
<evidence type="ECO:0000256" key="5">
    <source>
        <dbReference type="SAM" id="Phobius"/>
    </source>
</evidence>
<evidence type="ECO:0000256" key="2">
    <source>
        <dbReference type="ARBA" id="ARBA00022692"/>
    </source>
</evidence>
<dbReference type="PANTHER" id="PTHR23501">
    <property type="entry name" value="MAJOR FACILITATOR SUPERFAMILY"/>
    <property type="match status" value="1"/>
</dbReference>
<accession>A0A9P6QT23</accession>
<proteinExistence type="predicted"/>
<evidence type="ECO:0000313" key="8">
    <source>
        <dbReference type="Proteomes" id="UP000823405"/>
    </source>
</evidence>
<comment type="subcellular location">
    <subcellularLocation>
        <location evidence="1">Membrane</location>
        <topology evidence="1">Multi-pass membrane protein</topology>
    </subcellularLocation>
</comment>
<reference evidence="7" key="1">
    <citation type="journal article" date="2020" name="Fungal Divers.">
        <title>Resolving the Mortierellaceae phylogeny through synthesis of multi-gene phylogenetics and phylogenomics.</title>
        <authorList>
            <person name="Vandepol N."/>
            <person name="Liber J."/>
            <person name="Desiro A."/>
            <person name="Na H."/>
            <person name="Kennedy M."/>
            <person name="Barry K."/>
            <person name="Grigoriev I.V."/>
            <person name="Miller A.N."/>
            <person name="O'Donnell K."/>
            <person name="Stajich J.E."/>
            <person name="Bonito G."/>
        </authorList>
    </citation>
    <scope>NUCLEOTIDE SEQUENCE</scope>
    <source>
        <strain evidence="7">NVP60</strain>
    </source>
</reference>
<feature type="transmembrane region" description="Helical" evidence="5">
    <location>
        <begin position="135"/>
        <end position="154"/>
    </location>
</feature>
<evidence type="ECO:0000256" key="1">
    <source>
        <dbReference type="ARBA" id="ARBA00004141"/>
    </source>
</evidence>
<feature type="domain" description="Major facilitator superfamily (MFS) profile" evidence="6">
    <location>
        <begin position="42"/>
        <end position="238"/>
    </location>
</feature>
<dbReference type="AlphaFoldDB" id="A0A9P6QT23"/>
<dbReference type="EMBL" id="JAAAIN010002461">
    <property type="protein sequence ID" value="KAG0292962.1"/>
    <property type="molecule type" value="Genomic_DNA"/>
</dbReference>
<feature type="transmembrane region" description="Helical" evidence="5">
    <location>
        <begin position="166"/>
        <end position="184"/>
    </location>
</feature>